<evidence type="ECO:0000256" key="6">
    <source>
        <dbReference type="ARBA" id="ARBA00038076"/>
    </source>
</evidence>
<keyword evidence="11" id="KW-1185">Reference proteome</keyword>
<evidence type="ECO:0000313" key="11">
    <source>
        <dbReference type="Proteomes" id="UP001500393"/>
    </source>
</evidence>
<feature type="domain" description="MacB-like periplasmic core" evidence="9">
    <location>
        <begin position="491"/>
        <end position="685"/>
    </location>
</feature>
<evidence type="ECO:0000259" key="8">
    <source>
        <dbReference type="Pfam" id="PF02687"/>
    </source>
</evidence>
<gene>
    <name evidence="10" type="ORF">GCM10009789_28040</name>
</gene>
<dbReference type="Pfam" id="PF02687">
    <property type="entry name" value="FtsX"/>
    <property type="match status" value="2"/>
</dbReference>
<dbReference type="Pfam" id="PF12704">
    <property type="entry name" value="MacB_PCD"/>
    <property type="match status" value="2"/>
</dbReference>
<comment type="similarity">
    <text evidence="6">Belongs to the ABC-4 integral membrane protein family.</text>
</comment>
<sequence>MLKLGLRSVLAHRLRFVLCTVAVLLGVAFVSGALIFTDTLSAALKKNFAGSTADITVTPVSTLSTNTDPAAGRPPTLSSNLANQVAGVPGVASADGQLLVAGSQILGSDGQPIETYGLPTFAASWPHGQRTSPFRLLDGDPPAGQRQLGLDQSSAKRAGYEIGDEVKVVTPTRAVTATLTAITTPVLAGRSAGAPLVTFDSATAQLLLLGQTGWTSIAVSLEPGQDAAAVSKAIAAIAGGDVSVRTAAQVAADGENALDETFGGFSAVLLMFAGLALFVGAFLIVNTFAMLVAQRSRELGMLRAIGASRGQVTGTVLAEALVIGAIGSTLGFGLGAGVAAGIRALYQGIELAIPTASLQINASTVIACYVVGVGVTLAAAYPAARRAGKLPPVAAMREDAALPERSMLLRGIIGGFMVLMAATLYAIALTLSGLPGAILLGFGAGIALLGMVMTSPLISRYAVRGLMSPFGRTAPVTLGRRNAERNPRRTSATASALMISLALISGLVVIAASAKASIEQGIKDAVGTSELLVTGDDGSAFSSQVGDRIAAVPGISAVHRLRQLPGEVDDRAVTVSGVADGTLDGPITTKFEAGSADGLKTGQAVLPRNLAKALKLSVGETFTLTTLTGDHELTLAGVIAPNRQLNAVVLALPAFTAVGGAGTDSVLYVEVADGTDIAQAGQAVAGQLKDYPTVAVRDQAAYADGARGPVDTVLGVVGMLLTLAVLIAVLGIVNTLALSVVERTREIGLLRAIGMDRPQLRRMLQVEAIAIALLGAVLGVAIGVLFGASVQKVMVDDGLGVLDVPVLQLVIALVVAAAVGVLAAVWPSRRAAKLDVLRAIATE</sequence>
<evidence type="ECO:0000256" key="3">
    <source>
        <dbReference type="ARBA" id="ARBA00022692"/>
    </source>
</evidence>
<name>A0ABP4P3I9_9ACTN</name>
<keyword evidence="5 7" id="KW-0472">Membrane</keyword>
<feature type="transmembrane region" description="Helical" evidence="7">
    <location>
        <begin position="490"/>
        <end position="512"/>
    </location>
</feature>
<evidence type="ECO:0000256" key="7">
    <source>
        <dbReference type="SAM" id="Phobius"/>
    </source>
</evidence>
<feature type="transmembrane region" description="Helical" evidence="7">
    <location>
        <begin position="806"/>
        <end position="826"/>
    </location>
</feature>
<evidence type="ECO:0000256" key="5">
    <source>
        <dbReference type="ARBA" id="ARBA00023136"/>
    </source>
</evidence>
<feature type="transmembrane region" description="Helical" evidence="7">
    <location>
        <begin position="268"/>
        <end position="293"/>
    </location>
</feature>
<protein>
    <submittedName>
        <fullName evidence="10">FtsX-like permease family protein</fullName>
    </submittedName>
</protein>
<comment type="caution">
    <text evidence="10">The sequence shown here is derived from an EMBL/GenBank/DDBJ whole genome shotgun (WGS) entry which is preliminary data.</text>
</comment>
<dbReference type="InterPro" id="IPR003838">
    <property type="entry name" value="ABC3_permease_C"/>
</dbReference>
<feature type="transmembrane region" description="Helical" evidence="7">
    <location>
        <begin position="314"/>
        <end position="340"/>
    </location>
</feature>
<dbReference type="InterPro" id="IPR050250">
    <property type="entry name" value="Macrolide_Exporter_MacB"/>
</dbReference>
<reference evidence="11" key="1">
    <citation type="journal article" date="2019" name="Int. J. Syst. Evol. Microbiol.">
        <title>The Global Catalogue of Microorganisms (GCM) 10K type strain sequencing project: providing services to taxonomists for standard genome sequencing and annotation.</title>
        <authorList>
            <consortium name="The Broad Institute Genomics Platform"/>
            <consortium name="The Broad Institute Genome Sequencing Center for Infectious Disease"/>
            <person name="Wu L."/>
            <person name="Ma J."/>
        </authorList>
    </citation>
    <scope>NUCLEOTIDE SEQUENCE [LARGE SCALE GENOMIC DNA]</scope>
    <source>
        <strain evidence="11">JCM 14969</strain>
    </source>
</reference>
<feature type="transmembrane region" description="Helical" evidence="7">
    <location>
        <begin position="713"/>
        <end position="741"/>
    </location>
</feature>
<keyword evidence="3 7" id="KW-0812">Transmembrane</keyword>
<comment type="subcellular location">
    <subcellularLocation>
        <location evidence="1">Cell membrane</location>
        <topology evidence="1">Multi-pass membrane protein</topology>
    </subcellularLocation>
</comment>
<keyword evidence="4 7" id="KW-1133">Transmembrane helix</keyword>
<proteinExistence type="inferred from homology"/>
<evidence type="ECO:0000256" key="2">
    <source>
        <dbReference type="ARBA" id="ARBA00022475"/>
    </source>
</evidence>
<evidence type="ECO:0000256" key="4">
    <source>
        <dbReference type="ARBA" id="ARBA00022989"/>
    </source>
</evidence>
<dbReference type="EMBL" id="BAAAOS010000018">
    <property type="protein sequence ID" value="GAA1572905.1"/>
    <property type="molecule type" value="Genomic_DNA"/>
</dbReference>
<dbReference type="PANTHER" id="PTHR30572:SF4">
    <property type="entry name" value="ABC TRANSPORTER PERMEASE YTRF"/>
    <property type="match status" value="1"/>
</dbReference>
<feature type="transmembrane region" description="Helical" evidence="7">
    <location>
        <begin position="407"/>
        <end position="431"/>
    </location>
</feature>
<dbReference type="PANTHER" id="PTHR30572">
    <property type="entry name" value="MEMBRANE COMPONENT OF TRANSPORTER-RELATED"/>
    <property type="match status" value="1"/>
</dbReference>
<accession>A0ABP4P3I9</accession>
<feature type="domain" description="ABC3 transporter permease C-terminal" evidence="8">
    <location>
        <begin position="271"/>
        <end position="392"/>
    </location>
</feature>
<feature type="transmembrane region" description="Helical" evidence="7">
    <location>
        <begin position="360"/>
        <end position="381"/>
    </location>
</feature>
<organism evidence="10 11">
    <name type="scientific">Kribbella sancticallisti</name>
    <dbReference type="NCBI Taxonomy" id="460087"/>
    <lineage>
        <taxon>Bacteria</taxon>
        <taxon>Bacillati</taxon>
        <taxon>Actinomycetota</taxon>
        <taxon>Actinomycetes</taxon>
        <taxon>Propionibacteriales</taxon>
        <taxon>Kribbellaceae</taxon>
        <taxon>Kribbella</taxon>
    </lineage>
</organism>
<evidence type="ECO:0000313" key="10">
    <source>
        <dbReference type="EMBL" id="GAA1572905.1"/>
    </source>
</evidence>
<feature type="transmembrane region" description="Helical" evidence="7">
    <location>
        <begin position="762"/>
        <end position="786"/>
    </location>
</feature>
<dbReference type="Proteomes" id="UP001500393">
    <property type="component" value="Unassembled WGS sequence"/>
</dbReference>
<dbReference type="InterPro" id="IPR025857">
    <property type="entry name" value="MacB_PCD"/>
</dbReference>
<feature type="domain" description="MacB-like periplasmic core" evidence="9">
    <location>
        <begin position="17"/>
        <end position="236"/>
    </location>
</feature>
<keyword evidence="2" id="KW-1003">Cell membrane</keyword>
<dbReference type="RefSeq" id="WP_344213700.1">
    <property type="nucleotide sequence ID" value="NZ_BAAAOS010000018.1"/>
</dbReference>
<evidence type="ECO:0000259" key="9">
    <source>
        <dbReference type="Pfam" id="PF12704"/>
    </source>
</evidence>
<feature type="domain" description="ABC3 transporter permease C-terminal" evidence="8">
    <location>
        <begin position="719"/>
        <end position="835"/>
    </location>
</feature>
<feature type="transmembrane region" description="Helical" evidence="7">
    <location>
        <begin position="437"/>
        <end position="458"/>
    </location>
</feature>
<evidence type="ECO:0000256" key="1">
    <source>
        <dbReference type="ARBA" id="ARBA00004651"/>
    </source>
</evidence>